<protein>
    <submittedName>
        <fullName evidence="2">Uncharacterized protein</fullName>
    </submittedName>
</protein>
<dbReference type="AlphaFoldDB" id="A0A451ARJ7"/>
<dbReference type="EMBL" id="CAADGD010000004">
    <property type="protein sequence ID" value="VFK68615.1"/>
    <property type="molecule type" value="Genomic_DNA"/>
</dbReference>
<sequence>MCSLPASAVVIAWEIAWPLAVIIMAPADQMAPVTVHPEAPPEKSGLFTGALAAAAMSPPPWRMRSFLSPNSNTYA</sequence>
<organism evidence="2">
    <name type="scientific">Candidatus Kentrum sp. UNK</name>
    <dbReference type="NCBI Taxonomy" id="2126344"/>
    <lineage>
        <taxon>Bacteria</taxon>
        <taxon>Pseudomonadati</taxon>
        <taxon>Pseudomonadota</taxon>
        <taxon>Gammaproteobacteria</taxon>
        <taxon>Candidatus Kentrum</taxon>
    </lineage>
</organism>
<evidence type="ECO:0000313" key="1">
    <source>
        <dbReference type="EMBL" id="VFK58889.1"/>
    </source>
</evidence>
<accession>A0A451ARJ7</accession>
<evidence type="ECO:0000313" key="2">
    <source>
        <dbReference type="EMBL" id="VFK68615.1"/>
    </source>
</evidence>
<name>A0A451ARJ7_9GAMM</name>
<reference evidence="2" key="1">
    <citation type="submission" date="2019-02" db="EMBL/GenBank/DDBJ databases">
        <authorList>
            <person name="Gruber-Vodicka R. H."/>
            <person name="Seah K. B. B."/>
        </authorList>
    </citation>
    <scope>NUCLEOTIDE SEQUENCE</scope>
    <source>
        <strain evidence="2">BECK_BY19</strain>
        <strain evidence="1">BECK_BY8</strain>
    </source>
</reference>
<dbReference type="EMBL" id="CAADFZ010000005">
    <property type="protein sequence ID" value="VFK58889.1"/>
    <property type="molecule type" value="Genomic_DNA"/>
</dbReference>
<proteinExistence type="predicted"/>
<gene>
    <name evidence="1" type="ORF">BECKUNK1418G_GA0071005_100536</name>
    <name evidence="2" type="ORF">BECKUNK1418H_GA0071006_100436</name>
</gene>